<dbReference type="InterPro" id="IPR016162">
    <property type="entry name" value="Ald_DH_N"/>
</dbReference>
<dbReference type="Gene3D" id="3.40.309.10">
    <property type="entry name" value="Aldehyde Dehydrogenase, Chain A, domain 2"/>
    <property type="match status" value="1"/>
</dbReference>
<dbReference type="InterPro" id="IPR044148">
    <property type="entry name" value="ALDH_GabD1-like"/>
</dbReference>
<comment type="similarity">
    <text evidence="1">Belongs to the aldehyde dehydrogenase family.</text>
</comment>
<dbReference type="RefSeq" id="WP_265965047.1">
    <property type="nucleotide sequence ID" value="NZ_JAPEVI010000003.1"/>
</dbReference>
<dbReference type="Pfam" id="PF00171">
    <property type="entry name" value="Aldedh"/>
    <property type="match status" value="1"/>
</dbReference>
<dbReference type="InterPro" id="IPR016163">
    <property type="entry name" value="Ald_DH_C"/>
</dbReference>
<protein>
    <submittedName>
        <fullName evidence="5">NAD-dependent succinate-semialdehyde dehydrogenase</fullName>
    </submittedName>
</protein>
<dbReference type="InterPro" id="IPR016161">
    <property type="entry name" value="Ald_DH/histidinol_DH"/>
</dbReference>
<evidence type="ECO:0000313" key="6">
    <source>
        <dbReference type="Proteomes" id="UP001300261"/>
    </source>
</evidence>
<keyword evidence="3" id="KW-0560">Oxidoreductase</keyword>
<evidence type="ECO:0000259" key="4">
    <source>
        <dbReference type="Pfam" id="PF00171"/>
    </source>
</evidence>
<comment type="caution">
    <text evidence="5">The sequence shown here is derived from an EMBL/GenBank/DDBJ whole genome shotgun (WGS) entry which is preliminary data.</text>
</comment>
<feature type="domain" description="Aldehyde dehydrogenase" evidence="4">
    <location>
        <begin position="4"/>
        <end position="452"/>
    </location>
</feature>
<sequence>MPLQSINPATGETRETFEEISAEDVRKAIEEANAAWKDWRRRGIAERAHMMRKAADILREGARDYGRLMSEEMGKPIAQAVAEAEKCAWCCDYYADNAGMFLAPEIVETGHRKSLVTFKPLGVILAVMPWNFPFWQAFRFAAPSLMAGNAAVLKHASNVPACALATEDVFRKAGFPENLFRTLLIGSGAVDEVIEDPLVRAVTLTGSGAAGRAVASKAGGALKKTVLELGGSDGYLVLEDADIAFAAETAAKGRLINSGQSCIAAKRFIVHESVRAAFEEAFVEEMRKAKMGDPLSEDTTIGPMARRDLRDALHRQVEDSLAKGANCLLGGSVPEGPGAYYPPTVLSGVKPGMPAYDEEMFGPVAAVISVADEAEAVKVANDTVFGLGGGIFTRDLERGERLAREAVEAGSVFVNATVQSHPKLPFGGIKESGYGRELSHYGIKEFVNIKTVVVSDGSAPETPSAQSE</sequence>
<dbReference type="InterPro" id="IPR016160">
    <property type="entry name" value="Ald_DH_CS_CYS"/>
</dbReference>
<dbReference type="InterPro" id="IPR015590">
    <property type="entry name" value="Aldehyde_DH_dom"/>
</dbReference>
<dbReference type="SUPFAM" id="SSF53720">
    <property type="entry name" value="ALDH-like"/>
    <property type="match status" value="1"/>
</dbReference>
<evidence type="ECO:0000256" key="2">
    <source>
        <dbReference type="ARBA" id="ARBA00022857"/>
    </source>
</evidence>
<evidence type="ECO:0000313" key="5">
    <source>
        <dbReference type="EMBL" id="MCX2724776.1"/>
    </source>
</evidence>
<dbReference type="Proteomes" id="UP001300261">
    <property type="component" value="Unassembled WGS sequence"/>
</dbReference>
<gene>
    <name evidence="5" type="ORF">ON753_20780</name>
</gene>
<dbReference type="InterPro" id="IPR047110">
    <property type="entry name" value="GABD/Sad-like"/>
</dbReference>
<dbReference type="CDD" id="cd07100">
    <property type="entry name" value="ALDH_SSADH1_GabD1"/>
    <property type="match status" value="1"/>
</dbReference>
<dbReference type="PANTHER" id="PTHR43217">
    <property type="entry name" value="SUCCINATE SEMIALDEHYDE DEHYDROGENASE [NAD(P)+] SAD"/>
    <property type="match status" value="1"/>
</dbReference>
<keyword evidence="6" id="KW-1185">Reference proteome</keyword>
<proteinExistence type="inferred from homology"/>
<reference evidence="5 6" key="1">
    <citation type="journal article" date="2016" name="Int. J. Syst. Evol. Microbiol.">
        <title>Labrenzia salina sp. nov., isolated from the rhizosphere of the halophyte Arthrocnemum macrostachyum.</title>
        <authorList>
            <person name="Camacho M."/>
            <person name="Redondo-Gomez S."/>
            <person name="Rodriguez-Llorente I."/>
            <person name="Rohde M."/>
            <person name="Sproer C."/>
            <person name="Schumann P."/>
            <person name="Klenk H.P."/>
            <person name="Montero-Calasanz M.D.C."/>
        </authorList>
    </citation>
    <scope>NUCLEOTIDE SEQUENCE [LARGE SCALE GENOMIC DNA]</scope>
    <source>
        <strain evidence="5 6">DSM 29163</strain>
    </source>
</reference>
<evidence type="ECO:0000256" key="3">
    <source>
        <dbReference type="ARBA" id="ARBA00023002"/>
    </source>
</evidence>
<keyword evidence="2" id="KW-0521">NADP</keyword>
<accession>A0ABT3R661</accession>
<dbReference type="PANTHER" id="PTHR43217:SF1">
    <property type="entry name" value="SUCCINATE SEMIALDEHYDE DEHYDROGENASE [NAD(P)+] SAD"/>
    <property type="match status" value="1"/>
</dbReference>
<dbReference type="Gene3D" id="3.40.605.10">
    <property type="entry name" value="Aldehyde Dehydrogenase, Chain A, domain 1"/>
    <property type="match status" value="1"/>
</dbReference>
<dbReference type="EMBL" id="JAPEVI010000003">
    <property type="protein sequence ID" value="MCX2724776.1"/>
    <property type="molecule type" value="Genomic_DNA"/>
</dbReference>
<evidence type="ECO:0000256" key="1">
    <source>
        <dbReference type="ARBA" id="ARBA00009986"/>
    </source>
</evidence>
<organism evidence="5 6">
    <name type="scientific">Roseibium salinum</name>
    <dbReference type="NCBI Taxonomy" id="1604349"/>
    <lineage>
        <taxon>Bacteria</taxon>
        <taxon>Pseudomonadati</taxon>
        <taxon>Pseudomonadota</taxon>
        <taxon>Alphaproteobacteria</taxon>
        <taxon>Hyphomicrobiales</taxon>
        <taxon>Stappiaceae</taxon>
        <taxon>Roseibium</taxon>
    </lineage>
</organism>
<dbReference type="PROSITE" id="PS00070">
    <property type="entry name" value="ALDEHYDE_DEHYDR_CYS"/>
    <property type="match status" value="1"/>
</dbReference>
<name>A0ABT3R661_9HYPH</name>